<dbReference type="Proteomes" id="UP000006469">
    <property type="component" value="Chromosome"/>
</dbReference>
<evidence type="ECO:0000259" key="6">
    <source>
        <dbReference type="SMART" id="SM00244"/>
    </source>
</evidence>
<evidence type="ECO:0000313" key="11">
    <source>
        <dbReference type="Proteomes" id="UP000006469"/>
    </source>
</evidence>
<dbReference type="KEGG" id="hme:HFX_0768"/>
<dbReference type="Proteomes" id="UP000299011">
    <property type="component" value="Chromosome"/>
</dbReference>
<dbReference type="HOGENOM" id="CLU_024949_3_3_2"/>
<name>I3R2N1_HALMT</name>
<proteinExistence type="inferred from homology"/>
<dbReference type="PANTHER" id="PTHR10264">
    <property type="entry name" value="BAND 7 PROTEIN-RELATED"/>
    <property type="match status" value="1"/>
</dbReference>
<evidence type="ECO:0000256" key="4">
    <source>
        <dbReference type="ARBA" id="ARBA00022989"/>
    </source>
</evidence>
<evidence type="ECO:0000313" key="14">
    <source>
        <dbReference type="Proteomes" id="UP000299011"/>
    </source>
</evidence>
<keyword evidence="4 5" id="KW-1133">Transmembrane helix</keyword>
<comment type="subcellular location">
    <subcellularLocation>
        <location evidence="1">Membrane</location>
        <topology evidence="1">Single-pass membrane protein</topology>
    </subcellularLocation>
</comment>
<reference evidence="7 11" key="2">
    <citation type="journal article" date="2012" name="J. Bacteriol.">
        <title>Complete genome sequence of the metabolically versatile halophilic archaeon Haloferax mediterranei, a poly(3-hydroxybutyrate-co-3-hydroxyvalerate) producer.</title>
        <authorList>
            <person name="Han J."/>
            <person name="Zhang F."/>
            <person name="Hou J."/>
            <person name="Liu X."/>
            <person name="Li M."/>
            <person name="Liu H."/>
            <person name="Cai L."/>
            <person name="Zhang B."/>
            <person name="Chen Y."/>
            <person name="Zhou J."/>
            <person name="Hu S."/>
            <person name="Xiang H."/>
        </authorList>
    </citation>
    <scope>NUCLEOTIDE SEQUENCE [LARGE SCALE GENOMIC DNA]</scope>
    <source>
        <strain evidence="11">ATCC 33500 / DSM 1411 / JCM 8866 / NBRC 14739 / NCIMB 2177 / R-4</strain>
        <strain evidence="7">CGMCC 1.2087</strain>
    </source>
</reference>
<evidence type="ECO:0000313" key="8">
    <source>
        <dbReference type="EMBL" id="AHZ22128.1"/>
    </source>
</evidence>
<feature type="domain" description="Band 7" evidence="6">
    <location>
        <begin position="31"/>
        <end position="188"/>
    </location>
</feature>
<reference evidence="8 13" key="4">
    <citation type="submission" date="2014-04" db="EMBL/GenBank/DDBJ databases">
        <title>Transcriptional profiles of Haloferax mediterranei on the basis of nitrogen availability.</title>
        <authorList>
            <person name="Bautista V."/>
        </authorList>
    </citation>
    <scope>NUCLEOTIDE SEQUENCE [LARGE SCALE GENOMIC DNA]</scope>
    <source>
        <strain evidence="8">ATCC 33500</strain>
        <strain evidence="13">ATCC 33500 / DSM 1411 / JCM 8866 / NBRC 14739 / NCIMB 2177 / R-4</strain>
    </source>
</reference>
<dbReference type="CDD" id="cd08829">
    <property type="entry name" value="SPFH_paraslipin"/>
    <property type="match status" value="1"/>
</dbReference>
<dbReference type="PATRIC" id="fig|523841.21.peg.1340"/>
<gene>
    <name evidence="7" type="ordered locus">HFX_0768</name>
    <name evidence="8" type="ORF">BM92_05405</name>
    <name evidence="9" type="ORF">C439_06635</name>
    <name evidence="10" type="ORF">E6P09_06870</name>
</gene>
<dbReference type="EMBL" id="CP001868">
    <property type="protein sequence ID" value="AFK18491.1"/>
    <property type="molecule type" value="Genomic_DNA"/>
</dbReference>
<evidence type="ECO:0000256" key="5">
    <source>
        <dbReference type="SAM" id="Phobius"/>
    </source>
</evidence>
<protein>
    <submittedName>
        <fullName evidence="10">Paraslipin</fullName>
    </submittedName>
    <submittedName>
        <fullName evidence="7">Stomatin-like protein</fullName>
    </submittedName>
</protein>
<evidence type="ECO:0000313" key="10">
    <source>
        <dbReference type="EMBL" id="QCQ74995.1"/>
    </source>
</evidence>
<dbReference type="Proteomes" id="UP000011603">
    <property type="component" value="Unassembled WGS sequence"/>
</dbReference>
<reference evidence="7" key="1">
    <citation type="journal article" date="2012" name="Appl. Environ. Microbiol.">
        <title>Identification of the haloarchaeal phasin (PhaP) that functions in polyhydroxyalkanoate accumulation and granule formation in Haloferax mediterranei.</title>
        <authorList>
            <person name="Cai S."/>
            <person name="Cai L."/>
            <person name="Liu H."/>
            <person name="Liu X."/>
            <person name="Han J."/>
            <person name="Zhou J."/>
            <person name="Xiang H."/>
        </authorList>
    </citation>
    <scope>NUCLEOTIDE SEQUENCE</scope>
    <source>
        <strain evidence="7">CGMCC 1.2087</strain>
    </source>
</reference>
<reference evidence="7" key="5">
    <citation type="submission" date="2014-05" db="EMBL/GenBank/DDBJ databases">
        <authorList>
            <person name="Wang L."/>
            <person name="Yang H."/>
            <person name="Xiang H."/>
        </authorList>
    </citation>
    <scope>NUCLEOTIDE SEQUENCE</scope>
    <source>
        <strain evidence="7">CGMCC 1.2087</strain>
    </source>
</reference>
<dbReference type="GO" id="GO:0098552">
    <property type="term" value="C:side of membrane"/>
    <property type="evidence" value="ECO:0007669"/>
    <property type="project" value="UniProtKB-ARBA"/>
</dbReference>
<dbReference type="EMBL" id="AOLO01000007">
    <property type="protein sequence ID" value="EMA02236.1"/>
    <property type="molecule type" value="Genomic_DNA"/>
</dbReference>
<dbReference type="FunFam" id="3.30.479.30:FF:000004">
    <property type="entry name" value="Putative membrane protease family, stomatin"/>
    <property type="match status" value="1"/>
</dbReference>
<dbReference type="EMBL" id="CP007551">
    <property type="protein sequence ID" value="AHZ22128.1"/>
    <property type="molecule type" value="Genomic_DNA"/>
</dbReference>
<dbReference type="SUPFAM" id="SSF117892">
    <property type="entry name" value="Band 7/SPFH domain"/>
    <property type="match status" value="1"/>
</dbReference>
<dbReference type="InterPro" id="IPR036013">
    <property type="entry name" value="Band_7/SPFH_dom_sf"/>
</dbReference>
<dbReference type="PANTHER" id="PTHR10264:SF19">
    <property type="entry name" value="AT06885P-RELATED"/>
    <property type="match status" value="1"/>
</dbReference>
<evidence type="ECO:0000256" key="2">
    <source>
        <dbReference type="ARBA" id="ARBA00008164"/>
    </source>
</evidence>
<evidence type="ECO:0000256" key="3">
    <source>
        <dbReference type="ARBA" id="ARBA00022692"/>
    </source>
</evidence>
<keyword evidence="12" id="KW-1185">Reference proteome</keyword>
<dbReference type="PaxDb" id="523841-HFX_0768"/>
<dbReference type="GO" id="GO:0005886">
    <property type="term" value="C:plasma membrane"/>
    <property type="evidence" value="ECO:0007669"/>
    <property type="project" value="InterPro"/>
</dbReference>
<dbReference type="OrthoDB" id="10752at2157"/>
<dbReference type="STRING" id="523841.HFX_0768"/>
<reference evidence="10 14" key="6">
    <citation type="submission" date="2019-04" db="EMBL/GenBank/DDBJ databases">
        <title>Methylomes of two halophilic Archaea, Haloarcula marismortui and Haloferax mediterranei.</title>
        <authorList>
            <person name="DasSarma S."/>
            <person name="DasSarma P."/>
            <person name="DasSarma S."/>
            <person name="Fomenkov A."/>
            <person name="Vincze T."/>
            <person name="Anton B.P."/>
            <person name="Roberts R.J."/>
        </authorList>
    </citation>
    <scope>NUCLEOTIDE SEQUENCE [LARGE SCALE GENOMIC DNA]</scope>
    <source>
        <strain evidence="10">ATCC 33500</strain>
        <strain evidence="14">ATCC 33500 / DSM 1411 / JCM 8866 / NBRC 14739 / NCIMB 2177 / R-4</strain>
    </source>
</reference>
<evidence type="ECO:0000313" key="12">
    <source>
        <dbReference type="Proteomes" id="UP000011603"/>
    </source>
</evidence>
<dbReference type="EMBL" id="CP039139">
    <property type="protein sequence ID" value="QCQ74995.1"/>
    <property type="molecule type" value="Genomic_DNA"/>
</dbReference>
<dbReference type="PRINTS" id="PR00721">
    <property type="entry name" value="STOMATIN"/>
</dbReference>
<keyword evidence="5" id="KW-0472">Membrane</keyword>
<comment type="similarity">
    <text evidence="2">Belongs to the band 7/mec-2 family.</text>
</comment>
<evidence type="ECO:0000313" key="7">
    <source>
        <dbReference type="EMBL" id="AFK18491.1"/>
    </source>
</evidence>
<dbReference type="InterPro" id="IPR043202">
    <property type="entry name" value="Band-7_stomatin-like"/>
</dbReference>
<dbReference type="Proteomes" id="UP000027075">
    <property type="component" value="Chromosome"/>
</dbReference>
<evidence type="ECO:0000313" key="9">
    <source>
        <dbReference type="EMBL" id="EMA02236.1"/>
    </source>
</evidence>
<keyword evidence="3 5" id="KW-0812">Transmembrane</keyword>
<evidence type="ECO:0000256" key="1">
    <source>
        <dbReference type="ARBA" id="ARBA00004167"/>
    </source>
</evidence>
<dbReference type="InterPro" id="IPR001972">
    <property type="entry name" value="Stomatin_HflK_fam"/>
</dbReference>
<reference evidence="9 12" key="3">
    <citation type="journal article" date="2014" name="PLoS Genet.">
        <title>Phylogenetically driven sequencing of extremely halophilic archaea reveals strategies for static and dynamic osmo-response.</title>
        <authorList>
            <person name="Becker E.A."/>
            <person name="Seitzer P.M."/>
            <person name="Tritt A."/>
            <person name="Larsen D."/>
            <person name="Krusor M."/>
            <person name="Yao A.I."/>
            <person name="Wu D."/>
            <person name="Madern D."/>
            <person name="Eisen J.A."/>
            <person name="Darling A.E."/>
            <person name="Facciotti M.T."/>
        </authorList>
    </citation>
    <scope>NUCLEOTIDE SEQUENCE [LARGE SCALE GENOMIC DNA]</scope>
    <source>
        <strain evidence="9">ATCC 33500</strain>
        <strain evidence="12">ATCC 33500 / DSM 1411 / JCM 8866 / NBRC 14739 / NCIMB 2177 / R-4</strain>
    </source>
</reference>
<dbReference type="eggNOG" id="arCOG01915">
    <property type="taxonomic scope" value="Archaea"/>
</dbReference>
<dbReference type="InterPro" id="IPR001107">
    <property type="entry name" value="Band_7"/>
</dbReference>
<accession>I3R2N1</accession>
<dbReference type="AlphaFoldDB" id="I3R2N1"/>
<dbReference type="SMART" id="SM00244">
    <property type="entry name" value="PHB"/>
    <property type="match status" value="1"/>
</dbReference>
<dbReference type="Pfam" id="PF01145">
    <property type="entry name" value="Band_7"/>
    <property type="match status" value="1"/>
</dbReference>
<sequence length="191" mass="21521">MDVLVLQTGLGTVTTIVGLSILIFLVVTVSQSLEVVGAYEKRVLTVFGEYRDLLEPGMNFVPPFVSQTYSFDMRTQTLDVPRQEILTRDDSLVTVDAVVEVTVRDAEKAFLEADDYQYAVSNLVKTTLRTVLNDRQLDDALNNQRKIGVYTRRKLDKETGEFGVRVEDVEIREITPGADSREATEQQDPTR</sequence>
<feature type="transmembrane region" description="Helical" evidence="5">
    <location>
        <begin position="6"/>
        <end position="27"/>
    </location>
</feature>
<organism evidence="7 11">
    <name type="scientific">Haloferax mediterranei (strain ATCC 33500 / DSM 1411 / JCM 8866 / NBRC 14739 / NCIMB 2177 / R-4)</name>
    <name type="common">Halobacterium mediterranei</name>
    <dbReference type="NCBI Taxonomy" id="523841"/>
    <lineage>
        <taxon>Archaea</taxon>
        <taxon>Methanobacteriati</taxon>
        <taxon>Methanobacteriota</taxon>
        <taxon>Stenosarchaea group</taxon>
        <taxon>Halobacteria</taxon>
        <taxon>Halobacteriales</taxon>
        <taxon>Haloferacaceae</taxon>
        <taxon>Haloferax</taxon>
    </lineage>
</organism>
<evidence type="ECO:0000313" key="13">
    <source>
        <dbReference type="Proteomes" id="UP000027075"/>
    </source>
</evidence>
<dbReference type="Gene3D" id="3.30.479.30">
    <property type="entry name" value="Band 7 domain"/>
    <property type="match status" value="1"/>
</dbReference>